<dbReference type="GO" id="GO:0007155">
    <property type="term" value="P:cell adhesion"/>
    <property type="evidence" value="ECO:0007669"/>
    <property type="project" value="UniProtKB-KW"/>
</dbReference>
<keyword evidence="10" id="KW-0393">Immunoglobulin domain</keyword>
<dbReference type="Gene3D" id="2.60.40.10">
    <property type="entry name" value="Immunoglobulins"/>
    <property type="match status" value="1"/>
</dbReference>
<gene>
    <name evidence="13" type="ORF">HPG69_014063</name>
</gene>
<dbReference type="AlphaFoldDB" id="A0A7J7EMW3"/>
<reference evidence="13 14" key="1">
    <citation type="journal article" date="2020" name="Mol. Biol. Evol.">
        <title>Interspecific Gene Flow and the Evolution of Specialization in Black and White Rhinoceros.</title>
        <authorList>
            <person name="Moodley Y."/>
            <person name="Westbury M.V."/>
            <person name="Russo I.M."/>
            <person name="Gopalakrishnan S."/>
            <person name="Rakotoarivelo A."/>
            <person name="Olsen R.A."/>
            <person name="Prost S."/>
            <person name="Tunstall T."/>
            <person name="Ryder O.A."/>
            <person name="Dalen L."/>
            <person name="Bruford M.W."/>
        </authorList>
    </citation>
    <scope>NUCLEOTIDE SEQUENCE [LARGE SCALE GENOMIC DNA]</scope>
    <source>
        <strain evidence="13">SBR-YM</strain>
        <tissue evidence="13">Skin</tissue>
    </source>
</reference>
<feature type="domain" description="Immunoglobulin V-set" evidence="12">
    <location>
        <begin position="2"/>
        <end position="109"/>
    </location>
</feature>
<evidence type="ECO:0000256" key="3">
    <source>
        <dbReference type="ARBA" id="ARBA00022729"/>
    </source>
</evidence>
<dbReference type="PANTHER" id="PTHR12035">
    <property type="entry name" value="SIALIC ACID BINDING IMMUNOGLOBULIN-LIKE LECTIN"/>
    <property type="match status" value="1"/>
</dbReference>
<evidence type="ECO:0000256" key="5">
    <source>
        <dbReference type="ARBA" id="ARBA00022889"/>
    </source>
</evidence>
<keyword evidence="7" id="KW-0472">Membrane</keyword>
<dbReference type="InterPro" id="IPR036179">
    <property type="entry name" value="Ig-like_dom_sf"/>
</dbReference>
<protein>
    <recommendedName>
        <fullName evidence="12">Immunoglobulin V-set domain-containing protein</fullName>
    </recommendedName>
</protein>
<comment type="subcellular location">
    <subcellularLocation>
        <location evidence="1">Membrane</location>
        <topology evidence="1">Single-pass type I membrane protein</topology>
    </subcellularLocation>
</comment>
<evidence type="ECO:0000256" key="11">
    <source>
        <dbReference type="ARBA" id="ARBA00038361"/>
    </source>
</evidence>
<comment type="similarity">
    <text evidence="11">Belongs to the immunoglobulin superfamily. SIGLEC (sialic acid binding Ig-like lectin) family.</text>
</comment>
<evidence type="ECO:0000256" key="10">
    <source>
        <dbReference type="ARBA" id="ARBA00023319"/>
    </source>
</evidence>
<name>A0A7J7EMW3_DICBM</name>
<evidence type="ECO:0000256" key="6">
    <source>
        <dbReference type="ARBA" id="ARBA00022989"/>
    </source>
</evidence>
<dbReference type="Proteomes" id="UP000551758">
    <property type="component" value="Unassembled WGS sequence"/>
</dbReference>
<evidence type="ECO:0000256" key="7">
    <source>
        <dbReference type="ARBA" id="ARBA00023136"/>
    </source>
</evidence>
<keyword evidence="8" id="KW-1015">Disulfide bond</keyword>
<keyword evidence="6" id="KW-1133">Transmembrane helix</keyword>
<accession>A0A7J7EMW3</accession>
<keyword evidence="3" id="KW-0732">Signal</keyword>
<proteinExistence type="inferred from homology"/>
<evidence type="ECO:0000256" key="9">
    <source>
        <dbReference type="ARBA" id="ARBA00023180"/>
    </source>
</evidence>
<dbReference type="GO" id="GO:0030246">
    <property type="term" value="F:carbohydrate binding"/>
    <property type="evidence" value="ECO:0007669"/>
    <property type="project" value="UniProtKB-KW"/>
</dbReference>
<keyword evidence="9" id="KW-0325">Glycoprotein</keyword>
<keyword evidence="4" id="KW-0430">Lectin</keyword>
<sequence length="131" mass="15228">MVQEGLCVHVPCTVTYPPINYTNIDPAYGYWFREMANPYQDAPVATNNPDHKVQEETQGRFHLLGDPQTYNCSLDITDIRRRDTGKYFFRVERGSFVKYNYKENLLSVHVTETFVFLCGLFLNGLKKLCSF</sequence>
<keyword evidence="5" id="KW-0130">Cell adhesion</keyword>
<dbReference type="InterPro" id="IPR051036">
    <property type="entry name" value="SIGLEC"/>
</dbReference>
<evidence type="ECO:0000259" key="12">
    <source>
        <dbReference type="Pfam" id="PF07686"/>
    </source>
</evidence>
<keyword evidence="2" id="KW-0812">Transmembrane</keyword>
<evidence type="ECO:0000256" key="1">
    <source>
        <dbReference type="ARBA" id="ARBA00004479"/>
    </source>
</evidence>
<evidence type="ECO:0000256" key="8">
    <source>
        <dbReference type="ARBA" id="ARBA00023157"/>
    </source>
</evidence>
<evidence type="ECO:0000313" key="13">
    <source>
        <dbReference type="EMBL" id="KAF5917132.1"/>
    </source>
</evidence>
<dbReference type="InterPro" id="IPR013783">
    <property type="entry name" value="Ig-like_fold"/>
</dbReference>
<dbReference type="GO" id="GO:0005886">
    <property type="term" value="C:plasma membrane"/>
    <property type="evidence" value="ECO:0007669"/>
    <property type="project" value="TreeGrafter"/>
</dbReference>
<keyword evidence="14" id="KW-1185">Reference proteome</keyword>
<dbReference type="PANTHER" id="PTHR12035:SF125">
    <property type="entry name" value="SIALIC ACID-BINDING IG-LIKE LECTIN 5"/>
    <property type="match status" value="1"/>
</dbReference>
<dbReference type="FunFam" id="2.60.40.10:FF:000829">
    <property type="entry name" value="Sialic acid-binding Ig-like lectin 8"/>
    <property type="match status" value="1"/>
</dbReference>
<comment type="caution">
    <text evidence="13">The sequence shown here is derived from an EMBL/GenBank/DDBJ whole genome shotgun (WGS) entry which is preliminary data.</text>
</comment>
<evidence type="ECO:0000313" key="14">
    <source>
        <dbReference type="Proteomes" id="UP000551758"/>
    </source>
</evidence>
<evidence type="ECO:0000256" key="4">
    <source>
        <dbReference type="ARBA" id="ARBA00022734"/>
    </source>
</evidence>
<organism evidence="13 14">
    <name type="scientific">Diceros bicornis minor</name>
    <name type="common">South-central black rhinoceros</name>
    <dbReference type="NCBI Taxonomy" id="77932"/>
    <lineage>
        <taxon>Eukaryota</taxon>
        <taxon>Metazoa</taxon>
        <taxon>Chordata</taxon>
        <taxon>Craniata</taxon>
        <taxon>Vertebrata</taxon>
        <taxon>Euteleostomi</taxon>
        <taxon>Mammalia</taxon>
        <taxon>Eutheria</taxon>
        <taxon>Laurasiatheria</taxon>
        <taxon>Perissodactyla</taxon>
        <taxon>Rhinocerotidae</taxon>
        <taxon>Diceros</taxon>
    </lineage>
</organism>
<dbReference type="SUPFAM" id="SSF48726">
    <property type="entry name" value="Immunoglobulin"/>
    <property type="match status" value="1"/>
</dbReference>
<evidence type="ECO:0000256" key="2">
    <source>
        <dbReference type="ARBA" id="ARBA00022692"/>
    </source>
</evidence>
<dbReference type="GO" id="GO:0033691">
    <property type="term" value="F:sialic acid binding"/>
    <property type="evidence" value="ECO:0007669"/>
    <property type="project" value="TreeGrafter"/>
</dbReference>
<dbReference type="EMBL" id="JACDTQ010002604">
    <property type="protein sequence ID" value="KAF5917132.1"/>
    <property type="molecule type" value="Genomic_DNA"/>
</dbReference>
<dbReference type="InterPro" id="IPR013106">
    <property type="entry name" value="Ig_V-set"/>
</dbReference>
<dbReference type="Pfam" id="PF07686">
    <property type="entry name" value="V-set"/>
    <property type="match status" value="1"/>
</dbReference>